<comment type="caution">
    <text evidence="2">The sequence shown here is derived from an EMBL/GenBank/DDBJ whole genome shotgun (WGS) entry which is preliminary data.</text>
</comment>
<reference evidence="2 3" key="1">
    <citation type="journal article" date="2012" name="Genome Biol.">
        <title>The genome of the polar eukaryotic microalga coccomyxa subellipsoidea reveals traits of cold adaptation.</title>
        <authorList>
            <person name="Blanc G."/>
            <person name="Agarkova I."/>
            <person name="Grimwood J."/>
            <person name="Kuo A."/>
            <person name="Brueggeman A."/>
            <person name="Dunigan D."/>
            <person name="Gurnon J."/>
            <person name="Ladunga I."/>
            <person name="Lindquist E."/>
            <person name="Lucas S."/>
            <person name="Pangilinan J."/>
            <person name="Proschold T."/>
            <person name="Salamov A."/>
            <person name="Schmutz J."/>
            <person name="Weeks D."/>
            <person name="Yamada T."/>
            <person name="Claverie J.M."/>
            <person name="Grigoriev I."/>
            <person name="Van Etten J."/>
            <person name="Lomsadze A."/>
            <person name="Borodovsky M."/>
        </authorList>
    </citation>
    <scope>NUCLEOTIDE SEQUENCE [LARGE SCALE GENOMIC DNA]</scope>
    <source>
        <strain evidence="2 3">C-169</strain>
    </source>
</reference>
<feature type="signal peptide" evidence="1">
    <location>
        <begin position="1"/>
        <end position="24"/>
    </location>
</feature>
<dbReference type="GeneID" id="17037940"/>
<dbReference type="OrthoDB" id="10478177at2759"/>
<dbReference type="AlphaFoldDB" id="I0YNJ7"/>
<dbReference type="KEGG" id="csl:COCSUDRAFT_44360"/>
<keyword evidence="1" id="KW-0732">Signal</keyword>
<evidence type="ECO:0000313" key="2">
    <source>
        <dbReference type="EMBL" id="EIE19966.1"/>
    </source>
</evidence>
<feature type="chain" id="PRO_5003636339" evidence="1">
    <location>
        <begin position="25"/>
        <end position="224"/>
    </location>
</feature>
<gene>
    <name evidence="2" type="ORF">COCSUDRAFT_44360</name>
</gene>
<name>I0YNJ7_COCSC</name>
<accession>I0YNJ7</accession>
<proteinExistence type="predicted"/>
<evidence type="ECO:0000313" key="3">
    <source>
        <dbReference type="Proteomes" id="UP000007264"/>
    </source>
</evidence>
<dbReference type="RefSeq" id="XP_005644510.1">
    <property type="nucleotide sequence ID" value="XM_005644453.1"/>
</dbReference>
<sequence length="224" mass="22620">MGTSLSQKALMAAAALIICTAASADTGPAFSLSLLGNNAEVDLSKVLASSWTVPSLCAAATYTLSGAYSLVGVCTDDPPFTITVSVDGNAIYSPTGLADNFTVPIPASITEQPGSHMFSIVFSGGTYSNSASCADVLGFGLPSNSLKVSVVNCTDTSATGNLPGSTAAAAAGDAATTAEGVDISPVTLSKTNLQDRLMAHKVHIEDSVERASEAAAEYVRQQFG</sequence>
<evidence type="ECO:0000256" key="1">
    <source>
        <dbReference type="SAM" id="SignalP"/>
    </source>
</evidence>
<dbReference type="EMBL" id="AGSI01000017">
    <property type="protein sequence ID" value="EIE19966.1"/>
    <property type="molecule type" value="Genomic_DNA"/>
</dbReference>
<dbReference type="Proteomes" id="UP000007264">
    <property type="component" value="Unassembled WGS sequence"/>
</dbReference>
<protein>
    <submittedName>
        <fullName evidence="2">Uncharacterized protein</fullName>
    </submittedName>
</protein>
<organism evidence="2 3">
    <name type="scientific">Coccomyxa subellipsoidea (strain C-169)</name>
    <name type="common">Green microalga</name>
    <dbReference type="NCBI Taxonomy" id="574566"/>
    <lineage>
        <taxon>Eukaryota</taxon>
        <taxon>Viridiplantae</taxon>
        <taxon>Chlorophyta</taxon>
        <taxon>core chlorophytes</taxon>
        <taxon>Trebouxiophyceae</taxon>
        <taxon>Trebouxiophyceae incertae sedis</taxon>
        <taxon>Coccomyxaceae</taxon>
        <taxon>Coccomyxa</taxon>
        <taxon>Coccomyxa subellipsoidea</taxon>
    </lineage>
</organism>
<keyword evidence="3" id="KW-1185">Reference proteome</keyword>